<proteinExistence type="predicted"/>
<dbReference type="EMBL" id="LXQA010242457">
    <property type="protein sequence ID" value="MCI37246.1"/>
    <property type="molecule type" value="Genomic_DNA"/>
</dbReference>
<organism evidence="1 2">
    <name type="scientific">Trifolium medium</name>
    <dbReference type="NCBI Taxonomy" id="97028"/>
    <lineage>
        <taxon>Eukaryota</taxon>
        <taxon>Viridiplantae</taxon>
        <taxon>Streptophyta</taxon>
        <taxon>Embryophyta</taxon>
        <taxon>Tracheophyta</taxon>
        <taxon>Spermatophyta</taxon>
        <taxon>Magnoliopsida</taxon>
        <taxon>eudicotyledons</taxon>
        <taxon>Gunneridae</taxon>
        <taxon>Pentapetalae</taxon>
        <taxon>rosids</taxon>
        <taxon>fabids</taxon>
        <taxon>Fabales</taxon>
        <taxon>Fabaceae</taxon>
        <taxon>Papilionoideae</taxon>
        <taxon>50 kb inversion clade</taxon>
        <taxon>NPAAA clade</taxon>
        <taxon>Hologalegina</taxon>
        <taxon>IRL clade</taxon>
        <taxon>Trifolieae</taxon>
        <taxon>Trifolium</taxon>
    </lineage>
</organism>
<feature type="non-terminal residue" evidence="1">
    <location>
        <position position="1"/>
    </location>
</feature>
<sequence length="75" mass="8332">HLCGSQAHSASWRPMNENAAEYPSLSFQRRGQLMVQNSYDPSEPLIAPLRAFGRSGNTERGLSKSLVVLEDLFLV</sequence>
<comment type="caution">
    <text evidence="1">The sequence shown here is derived from an EMBL/GenBank/DDBJ whole genome shotgun (WGS) entry which is preliminary data.</text>
</comment>
<dbReference type="AlphaFoldDB" id="A0A392RNX6"/>
<protein>
    <submittedName>
        <fullName evidence="1">Uncharacterized protein</fullName>
    </submittedName>
</protein>
<keyword evidence="2" id="KW-1185">Reference proteome</keyword>
<reference evidence="1 2" key="1">
    <citation type="journal article" date="2018" name="Front. Plant Sci.">
        <title>Red Clover (Trifolium pratense) and Zigzag Clover (T. medium) - A Picture of Genomic Similarities and Differences.</title>
        <authorList>
            <person name="Dluhosova J."/>
            <person name="Istvanek J."/>
            <person name="Nedelnik J."/>
            <person name="Repkova J."/>
        </authorList>
    </citation>
    <scope>NUCLEOTIDE SEQUENCE [LARGE SCALE GENOMIC DNA]</scope>
    <source>
        <strain evidence="2">cv. 10/8</strain>
        <tissue evidence="1">Leaf</tissue>
    </source>
</reference>
<accession>A0A392RNX6</accession>
<evidence type="ECO:0000313" key="2">
    <source>
        <dbReference type="Proteomes" id="UP000265520"/>
    </source>
</evidence>
<dbReference type="Proteomes" id="UP000265520">
    <property type="component" value="Unassembled WGS sequence"/>
</dbReference>
<name>A0A392RNX6_9FABA</name>
<evidence type="ECO:0000313" key="1">
    <source>
        <dbReference type="EMBL" id="MCI37246.1"/>
    </source>
</evidence>